<protein>
    <submittedName>
        <fullName evidence="1">Uncharacterized protein</fullName>
    </submittedName>
</protein>
<sequence>MAILALRSQGWWLIKSLPWRSWFERIPLLTLGLLISYWEGMMTSKVYPFTSLNTTLHPLASFFTSTLLQTIYFMLTSKSELERNLLLGDPQNKSASNADYSPNKSFR</sequence>
<gene>
    <name evidence="1" type="primary">A02g503550.1_BraROA</name>
    <name evidence="1" type="ORF">IGI04_006156</name>
</gene>
<keyword evidence="2" id="KW-1185">Reference proteome</keyword>
<organism evidence="1 2">
    <name type="scientific">Brassica rapa subsp. trilocularis</name>
    <dbReference type="NCBI Taxonomy" id="1813537"/>
    <lineage>
        <taxon>Eukaryota</taxon>
        <taxon>Viridiplantae</taxon>
        <taxon>Streptophyta</taxon>
        <taxon>Embryophyta</taxon>
        <taxon>Tracheophyta</taxon>
        <taxon>Spermatophyta</taxon>
        <taxon>Magnoliopsida</taxon>
        <taxon>eudicotyledons</taxon>
        <taxon>Gunneridae</taxon>
        <taxon>Pentapetalae</taxon>
        <taxon>rosids</taxon>
        <taxon>malvids</taxon>
        <taxon>Brassicales</taxon>
        <taxon>Brassicaceae</taxon>
        <taxon>Brassiceae</taxon>
        <taxon>Brassica</taxon>
    </lineage>
</organism>
<comment type="caution">
    <text evidence="1">The sequence shown here is derived from an EMBL/GenBank/DDBJ whole genome shotgun (WGS) entry which is preliminary data.</text>
</comment>
<name>A0ABQ7NG21_BRACM</name>
<dbReference type="EMBL" id="JADBGQ010000002">
    <property type="protein sequence ID" value="KAG5409837.1"/>
    <property type="molecule type" value="Genomic_DNA"/>
</dbReference>
<dbReference type="Proteomes" id="UP000823674">
    <property type="component" value="Chromosome A02"/>
</dbReference>
<evidence type="ECO:0000313" key="2">
    <source>
        <dbReference type="Proteomes" id="UP000823674"/>
    </source>
</evidence>
<proteinExistence type="predicted"/>
<evidence type="ECO:0000313" key="1">
    <source>
        <dbReference type="EMBL" id="KAG5409837.1"/>
    </source>
</evidence>
<reference evidence="1 2" key="1">
    <citation type="submission" date="2021-03" db="EMBL/GenBank/DDBJ databases">
        <authorList>
            <person name="King G.J."/>
            <person name="Bancroft I."/>
            <person name="Baten A."/>
            <person name="Bloomfield J."/>
            <person name="Borpatragohain P."/>
            <person name="He Z."/>
            <person name="Irish N."/>
            <person name="Irwin J."/>
            <person name="Liu K."/>
            <person name="Mauleon R.P."/>
            <person name="Moore J."/>
            <person name="Morris R."/>
            <person name="Ostergaard L."/>
            <person name="Wang B."/>
            <person name="Wells R."/>
        </authorList>
    </citation>
    <scope>NUCLEOTIDE SEQUENCE [LARGE SCALE GENOMIC DNA]</scope>
    <source>
        <strain evidence="1">R-o-18</strain>
        <tissue evidence="1">Leaf</tissue>
    </source>
</reference>
<accession>A0ABQ7NG21</accession>